<keyword evidence="5" id="KW-1185">Reference proteome</keyword>
<evidence type="ECO:0000256" key="3">
    <source>
        <dbReference type="ARBA" id="ARBA00023172"/>
    </source>
</evidence>
<protein>
    <submittedName>
        <fullName evidence="4">Uncharacterized protein</fullName>
    </submittedName>
</protein>
<dbReference type="KEGG" id="manr:MPAN_014890"/>
<dbReference type="EMBL" id="AP024412">
    <property type="protein sequence ID" value="BCR36596.1"/>
    <property type="molecule type" value="Genomic_DNA"/>
</dbReference>
<accession>A0A7U9TJM4</accession>
<dbReference type="SUPFAM" id="SSF56349">
    <property type="entry name" value="DNA breaking-rejoining enzymes"/>
    <property type="match status" value="1"/>
</dbReference>
<evidence type="ECO:0000313" key="4">
    <source>
        <dbReference type="EMBL" id="BCR36596.1"/>
    </source>
</evidence>
<sequence>MNYFDVDNYMRKLRESLGMNKLHAHMFRHSLATLWLRSGADIVSVMEVMGHKNMETTQRYQHTEKRHIKNMYEKYELD</sequence>
<evidence type="ECO:0000256" key="2">
    <source>
        <dbReference type="ARBA" id="ARBA00023125"/>
    </source>
</evidence>
<dbReference type="PANTHER" id="PTHR30349:SF41">
    <property type="entry name" value="INTEGRASE_RECOMBINASE PROTEIN MJ0367-RELATED"/>
    <property type="match status" value="1"/>
</dbReference>
<dbReference type="AlphaFoldDB" id="A0A7U9TJM4"/>
<dbReference type="Proteomes" id="UP000620133">
    <property type="component" value="Chromosome"/>
</dbReference>
<keyword evidence="3" id="KW-0233">DNA recombination</keyword>
<dbReference type="InterPro" id="IPR013762">
    <property type="entry name" value="Integrase-like_cat_sf"/>
</dbReference>
<name>A0A7U9TJM4_9MOLU</name>
<dbReference type="GO" id="GO:0015074">
    <property type="term" value="P:DNA integration"/>
    <property type="evidence" value="ECO:0007669"/>
    <property type="project" value="InterPro"/>
</dbReference>
<dbReference type="RefSeq" id="WP_176239243.1">
    <property type="nucleotide sequence ID" value="NZ_AP024412.1"/>
</dbReference>
<dbReference type="GO" id="GO:0006310">
    <property type="term" value="P:DNA recombination"/>
    <property type="evidence" value="ECO:0007669"/>
    <property type="project" value="UniProtKB-KW"/>
</dbReference>
<gene>
    <name evidence="4" type="ORF">MPAN_014890</name>
</gene>
<dbReference type="PROSITE" id="PS51898">
    <property type="entry name" value="TYR_RECOMBINASE"/>
    <property type="match status" value="1"/>
</dbReference>
<reference evidence="4" key="1">
    <citation type="submission" date="2021-01" db="EMBL/GenBank/DDBJ databases">
        <title>Draft genome sequence of Acholeplasmataceae bacterium strain Mahy22.</title>
        <authorList>
            <person name="Watanabe M."/>
            <person name="Kojima H."/>
            <person name="Fukui M."/>
        </authorList>
    </citation>
    <scope>NUCLEOTIDE SEQUENCE</scope>
    <source>
        <strain evidence="4">Mahy22</strain>
    </source>
</reference>
<dbReference type="InterPro" id="IPR050090">
    <property type="entry name" value="Tyrosine_recombinase_XerCD"/>
</dbReference>
<dbReference type="PANTHER" id="PTHR30349">
    <property type="entry name" value="PHAGE INTEGRASE-RELATED"/>
    <property type="match status" value="1"/>
</dbReference>
<evidence type="ECO:0000256" key="1">
    <source>
        <dbReference type="ARBA" id="ARBA00008857"/>
    </source>
</evidence>
<dbReference type="InterPro" id="IPR002104">
    <property type="entry name" value="Integrase_catalytic"/>
</dbReference>
<proteinExistence type="inferred from homology"/>
<dbReference type="InterPro" id="IPR011010">
    <property type="entry name" value="DNA_brk_join_enz"/>
</dbReference>
<dbReference type="Gene3D" id="1.10.443.10">
    <property type="entry name" value="Intergrase catalytic core"/>
    <property type="match status" value="1"/>
</dbReference>
<dbReference type="GO" id="GO:0003677">
    <property type="term" value="F:DNA binding"/>
    <property type="evidence" value="ECO:0007669"/>
    <property type="project" value="UniProtKB-KW"/>
</dbReference>
<comment type="similarity">
    <text evidence="1">Belongs to the 'phage' integrase family.</text>
</comment>
<organism evidence="4 5">
    <name type="scientific">Mariniplasma anaerobium</name>
    <dbReference type="NCBI Taxonomy" id="2735436"/>
    <lineage>
        <taxon>Bacteria</taxon>
        <taxon>Bacillati</taxon>
        <taxon>Mycoplasmatota</taxon>
        <taxon>Mollicutes</taxon>
        <taxon>Acholeplasmatales</taxon>
        <taxon>Acholeplasmataceae</taxon>
        <taxon>Mariniplasma</taxon>
    </lineage>
</organism>
<keyword evidence="2" id="KW-0238">DNA-binding</keyword>
<evidence type="ECO:0000313" key="5">
    <source>
        <dbReference type="Proteomes" id="UP000620133"/>
    </source>
</evidence>
<dbReference type="Pfam" id="PF00589">
    <property type="entry name" value="Phage_integrase"/>
    <property type="match status" value="1"/>
</dbReference>